<protein>
    <submittedName>
        <fullName evidence="2">Uncharacterized protein</fullName>
    </submittedName>
</protein>
<gene>
    <name evidence="2" type="ORF">RCO7_08502</name>
</gene>
<evidence type="ECO:0000313" key="3">
    <source>
        <dbReference type="Proteomes" id="UP000178129"/>
    </source>
</evidence>
<accession>A0A1E1L4H6</accession>
<dbReference type="Proteomes" id="UP000178129">
    <property type="component" value="Unassembled WGS sequence"/>
</dbReference>
<dbReference type="EMBL" id="FJUW01000035">
    <property type="protein sequence ID" value="CZT05432.1"/>
    <property type="molecule type" value="Genomic_DNA"/>
</dbReference>
<reference evidence="3" key="1">
    <citation type="submission" date="2016-03" db="EMBL/GenBank/DDBJ databases">
        <authorList>
            <person name="Ploux O."/>
        </authorList>
    </citation>
    <scope>NUCLEOTIDE SEQUENCE [LARGE SCALE GENOMIC DNA]</scope>
    <source>
        <strain evidence="3">UK7</strain>
    </source>
</reference>
<dbReference type="AlphaFoldDB" id="A0A1E1L4H6"/>
<feature type="region of interest" description="Disordered" evidence="1">
    <location>
        <begin position="172"/>
        <end position="262"/>
    </location>
</feature>
<keyword evidence="3" id="KW-1185">Reference proteome</keyword>
<comment type="caution">
    <text evidence="2">The sequence shown here is derived from an EMBL/GenBank/DDBJ whole genome shotgun (WGS) entry which is preliminary data.</text>
</comment>
<name>A0A1E1L4H6_9HELO</name>
<organism evidence="2 3">
    <name type="scientific">Rhynchosporium graminicola</name>
    <dbReference type="NCBI Taxonomy" id="2792576"/>
    <lineage>
        <taxon>Eukaryota</taxon>
        <taxon>Fungi</taxon>
        <taxon>Dikarya</taxon>
        <taxon>Ascomycota</taxon>
        <taxon>Pezizomycotina</taxon>
        <taxon>Leotiomycetes</taxon>
        <taxon>Helotiales</taxon>
        <taxon>Ploettnerulaceae</taxon>
        <taxon>Rhynchosporium</taxon>
    </lineage>
</organism>
<proteinExistence type="predicted"/>
<feature type="compositionally biased region" description="Basic and acidic residues" evidence="1">
    <location>
        <begin position="174"/>
        <end position="219"/>
    </location>
</feature>
<sequence>MNSTKSTELETDQARKIALWEGLEAEELESMKTFETRPPEFPKRYYPQGTIQGKTNAWLQRPHEARPDIGDQSLRVHTRRLYSLVRDRLANPVIASSDAYKTELRRAGEAMMGIGTTDSPLAKDNEYIGVRGLSPISEASDFEDVDKGAPVVKSQQNFTNLVVLPGFEEPTFQYKDEDRGGLKQEVKQEEGRKSGQENGDQIKDEQGDDHADEYQRVAYDEDEHLYFPGLDYDEDEDGKDDNGEVHRTRYRQPLLSQSQYCMDPNQQLYFEAIDDEEDE</sequence>
<evidence type="ECO:0000313" key="2">
    <source>
        <dbReference type="EMBL" id="CZT05432.1"/>
    </source>
</evidence>
<evidence type="ECO:0000256" key="1">
    <source>
        <dbReference type="SAM" id="MobiDB-lite"/>
    </source>
</evidence>
<dbReference type="InParanoid" id="A0A1E1L4H6"/>